<evidence type="ECO:0000313" key="3">
    <source>
        <dbReference type="Proteomes" id="UP000008710"/>
    </source>
</evidence>
<dbReference type="KEGG" id="rha:RHA1_ro07022"/>
<feature type="region of interest" description="Disordered" evidence="1">
    <location>
        <begin position="35"/>
        <end position="72"/>
    </location>
</feature>
<evidence type="ECO:0000256" key="1">
    <source>
        <dbReference type="SAM" id="MobiDB-lite"/>
    </source>
</evidence>
<name>Q0S0Z8_RHOJR</name>
<gene>
    <name evidence="2" type="ordered locus">RHA1_ro07022</name>
</gene>
<evidence type="ECO:0000313" key="2">
    <source>
        <dbReference type="EMBL" id="ABG98788.1"/>
    </source>
</evidence>
<reference evidence="3" key="1">
    <citation type="journal article" date="2006" name="Proc. Natl. Acad. Sci. U.S.A.">
        <title>The complete genome of Rhodococcus sp. RHA1 provides insights into a catabolic powerhouse.</title>
        <authorList>
            <person name="McLeod M.P."/>
            <person name="Warren R.L."/>
            <person name="Hsiao W.W.L."/>
            <person name="Araki N."/>
            <person name="Myhre M."/>
            <person name="Fernandes C."/>
            <person name="Miyazawa D."/>
            <person name="Wong W."/>
            <person name="Lillquist A.L."/>
            <person name="Wang D."/>
            <person name="Dosanjh M."/>
            <person name="Hara H."/>
            <person name="Petrescu A."/>
            <person name="Morin R.D."/>
            <person name="Yang G."/>
            <person name="Stott J.M."/>
            <person name="Schein J.E."/>
            <person name="Shin H."/>
            <person name="Smailus D."/>
            <person name="Siddiqui A.S."/>
            <person name="Marra M.A."/>
            <person name="Jones S.J.M."/>
            <person name="Holt R."/>
            <person name="Brinkman F.S.L."/>
            <person name="Miyauchi K."/>
            <person name="Fukuda M."/>
            <person name="Davies J.E."/>
            <person name="Mohn W.W."/>
            <person name="Eltis L.D."/>
        </authorList>
    </citation>
    <scope>NUCLEOTIDE SEQUENCE [LARGE SCALE GENOMIC DNA]</scope>
    <source>
        <strain evidence="3">RHA1</strain>
    </source>
</reference>
<accession>Q0S0Z8</accession>
<dbReference type="AlphaFoldDB" id="Q0S0Z8"/>
<proteinExistence type="predicted"/>
<organism evidence="2 3">
    <name type="scientific">Rhodococcus jostii (strain RHA1)</name>
    <dbReference type="NCBI Taxonomy" id="101510"/>
    <lineage>
        <taxon>Bacteria</taxon>
        <taxon>Bacillati</taxon>
        <taxon>Actinomycetota</taxon>
        <taxon>Actinomycetes</taxon>
        <taxon>Mycobacteriales</taxon>
        <taxon>Nocardiaceae</taxon>
        <taxon>Rhodococcus</taxon>
    </lineage>
</organism>
<dbReference type="EMBL" id="CP000431">
    <property type="protein sequence ID" value="ABG98788.1"/>
    <property type="molecule type" value="Genomic_DNA"/>
</dbReference>
<dbReference type="HOGENOM" id="CLU_1467119_0_0_11"/>
<dbReference type="Proteomes" id="UP000008710">
    <property type="component" value="Chromosome"/>
</dbReference>
<feature type="compositionally biased region" description="Low complexity" evidence="1">
    <location>
        <begin position="39"/>
        <end position="48"/>
    </location>
</feature>
<protein>
    <submittedName>
        <fullName evidence="2">Uncharacterized protein</fullName>
    </submittedName>
</protein>
<sequence length="184" mass="20782">MRALFVSPAARWPSDPCCRSPRRRRRSTITRYWKPLRRPPTTATTRLPPGGGRSRSLAQSRSPAPGPFRSVDNRRYVDGVPRPVRKSFCPTSVSLHNKTYLYSAMVLQNRVERGNSQNFGSMFNSNARGRKFPFAPALEIMLRTQAITLGHICRATLAANRAGVDRAHRIALKPQVDKSRNGRR</sequence>